<feature type="compositionally biased region" description="Polar residues" evidence="1">
    <location>
        <begin position="53"/>
        <end position="71"/>
    </location>
</feature>
<feature type="chain" id="PRO_5035840926" evidence="2">
    <location>
        <begin position="23"/>
        <end position="123"/>
    </location>
</feature>
<evidence type="ECO:0000313" key="3">
    <source>
        <dbReference type="EMBL" id="KAG2643305.1"/>
    </source>
</evidence>
<evidence type="ECO:0000256" key="2">
    <source>
        <dbReference type="SAM" id="SignalP"/>
    </source>
</evidence>
<feature type="region of interest" description="Disordered" evidence="1">
    <location>
        <begin position="52"/>
        <end position="123"/>
    </location>
</feature>
<sequence length="123" mass="11928">MKGGGNGAATTTTALLVVLVAASPVQTDAAVAAVRRLGAGGDAPVGVALSGLPPSNQCTSGPSNNGSTCYSPPSGKEAAAQAEHQSPPLVPASVALTGPKISNCTYGPDPRDPTRCLIPPSAP</sequence>
<evidence type="ECO:0000313" key="4">
    <source>
        <dbReference type="Proteomes" id="UP000823388"/>
    </source>
</evidence>
<dbReference type="EMBL" id="CM029039">
    <property type="protein sequence ID" value="KAG2643305.1"/>
    <property type="molecule type" value="Genomic_DNA"/>
</dbReference>
<name>A0A8T0W7A5_PANVG</name>
<reference evidence="3 4" key="1">
    <citation type="submission" date="2020-05" db="EMBL/GenBank/DDBJ databases">
        <title>WGS assembly of Panicum virgatum.</title>
        <authorList>
            <person name="Lovell J.T."/>
            <person name="Jenkins J."/>
            <person name="Shu S."/>
            <person name="Juenger T.E."/>
            <person name="Schmutz J."/>
        </authorList>
    </citation>
    <scope>NUCLEOTIDE SEQUENCE [LARGE SCALE GENOMIC DNA]</scope>
    <source>
        <strain evidence="4">cv. AP13</strain>
    </source>
</reference>
<proteinExistence type="predicted"/>
<keyword evidence="4" id="KW-1185">Reference proteome</keyword>
<dbReference type="Proteomes" id="UP000823388">
    <property type="component" value="Chromosome 2K"/>
</dbReference>
<accession>A0A8T0W7A5</accession>
<dbReference type="AlphaFoldDB" id="A0A8T0W7A5"/>
<protein>
    <submittedName>
        <fullName evidence="3">Uncharacterized protein</fullName>
    </submittedName>
</protein>
<evidence type="ECO:0000256" key="1">
    <source>
        <dbReference type="SAM" id="MobiDB-lite"/>
    </source>
</evidence>
<gene>
    <name evidence="3" type="ORF">PVAP13_2KG301400</name>
</gene>
<comment type="caution">
    <text evidence="3">The sequence shown here is derived from an EMBL/GenBank/DDBJ whole genome shotgun (WGS) entry which is preliminary data.</text>
</comment>
<organism evidence="3 4">
    <name type="scientific">Panicum virgatum</name>
    <name type="common">Blackwell switchgrass</name>
    <dbReference type="NCBI Taxonomy" id="38727"/>
    <lineage>
        <taxon>Eukaryota</taxon>
        <taxon>Viridiplantae</taxon>
        <taxon>Streptophyta</taxon>
        <taxon>Embryophyta</taxon>
        <taxon>Tracheophyta</taxon>
        <taxon>Spermatophyta</taxon>
        <taxon>Magnoliopsida</taxon>
        <taxon>Liliopsida</taxon>
        <taxon>Poales</taxon>
        <taxon>Poaceae</taxon>
        <taxon>PACMAD clade</taxon>
        <taxon>Panicoideae</taxon>
        <taxon>Panicodae</taxon>
        <taxon>Paniceae</taxon>
        <taxon>Panicinae</taxon>
        <taxon>Panicum</taxon>
        <taxon>Panicum sect. Hiantes</taxon>
    </lineage>
</organism>
<feature type="signal peptide" evidence="2">
    <location>
        <begin position="1"/>
        <end position="22"/>
    </location>
</feature>
<keyword evidence="2" id="KW-0732">Signal</keyword>